<keyword evidence="2" id="KW-0418">Kinase</keyword>
<dbReference type="PANTHER" id="PTHR37512">
    <property type="entry name" value="TRIFUNCTIONAL NAD BIOSYNTHESIS/REGULATOR PROTEIN NADR"/>
    <property type="match status" value="1"/>
</dbReference>
<sequence length="240" mass="26057">MAATPAEGHDEGGARMTPNLPTGCVIALVGAESTGKTELSRAIAQRLQDRGTPVTLVGEYLREWCEREGRTPRPDEQQAIADEQLRRIDAAAATGVVVADTTALMTAVYSEQLFADTSLYDSALAAQRRYAITLLTALDLPWVADDMRDGPHARQPTDTLVRAALSRAGLSYAVVHGSGGERLANAWNAINTIAGNEGRARTRTRRDAKPASWTWPCEKCSDPECEHKLFSDLMARRDPP</sequence>
<dbReference type="Proteomes" id="UP001244295">
    <property type="component" value="Unassembled WGS sequence"/>
</dbReference>
<evidence type="ECO:0000313" key="2">
    <source>
        <dbReference type="EMBL" id="MDP9927634.1"/>
    </source>
</evidence>
<proteinExistence type="predicted"/>
<dbReference type="Gene3D" id="3.40.50.300">
    <property type="entry name" value="P-loop containing nucleotide triphosphate hydrolases"/>
    <property type="match status" value="1"/>
</dbReference>
<dbReference type="InterPro" id="IPR038727">
    <property type="entry name" value="NadR/Ttd14_AAA_dom"/>
</dbReference>
<feature type="domain" description="NadR/Ttd14 AAA" evidence="1">
    <location>
        <begin position="26"/>
        <end position="182"/>
    </location>
</feature>
<gene>
    <name evidence="2" type="ORF">J2W25_006688</name>
</gene>
<dbReference type="EMBL" id="JAUSRR010000018">
    <property type="protein sequence ID" value="MDP9927634.1"/>
    <property type="molecule type" value="Genomic_DNA"/>
</dbReference>
<evidence type="ECO:0000313" key="3">
    <source>
        <dbReference type="Proteomes" id="UP001244295"/>
    </source>
</evidence>
<protein>
    <submittedName>
        <fullName evidence="2">Nicotinamide riboside kinase</fullName>
    </submittedName>
</protein>
<evidence type="ECO:0000259" key="1">
    <source>
        <dbReference type="Pfam" id="PF13521"/>
    </source>
</evidence>
<accession>A0AAW8E7W9</accession>
<organism evidence="2 3">
    <name type="scientific">Variovorax boronicumulans</name>
    <dbReference type="NCBI Taxonomy" id="436515"/>
    <lineage>
        <taxon>Bacteria</taxon>
        <taxon>Pseudomonadati</taxon>
        <taxon>Pseudomonadota</taxon>
        <taxon>Betaproteobacteria</taxon>
        <taxon>Burkholderiales</taxon>
        <taxon>Comamonadaceae</taxon>
        <taxon>Variovorax</taxon>
    </lineage>
</organism>
<dbReference type="InterPro" id="IPR052735">
    <property type="entry name" value="NAD_biosynth-regulator"/>
</dbReference>
<reference evidence="2" key="1">
    <citation type="submission" date="2023-07" db="EMBL/GenBank/DDBJ databases">
        <title>Sorghum-associated microbial communities from plants grown in Nebraska, USA.</title>
        <authorList>
            <person name="Schachtman D."/>
        </authorList>
    </citation>
    <scope>NUCLEOTIDE SEQUENCE</scope>
    <source>
        <strain evidence="2">DS2795</strain>
    </source>
</reference>
<dbReference type="Pfam" id="PF13521">
    <property type="entry name" value="AAA_28"/>
    <property type="match status" value="1"/>
</dbReference>
<dbReference type="SUPFAM" id="SSF52540">
    <property type="entry name" value="P-loop containing nucleoside triphosphate hydrolases"/>
    <property type="match status" value="1"/>
</dbReference>
<dbReference type="GO" id="GO:0016301">
    <property type="term" value="F:kinase activity"/>
    <property type="evidence" value="ECO:0007669"/>
    <property type="project" value="UniProtKB-KW"/>
</dbReference>
<dbReference type="AlphaFoldDB" id="A0AAW8E7W9"/>
<comment type="caution">
    <text evidence="2">The sequence shown here is derived from an EMBL/GenBank/DDBJ whole genome shotgun (WGS) entry which is preliminary data.</text>
</comment>
<name>A0AAW8E7W9_9BURK</name>
<dbReference type="PANTHER" id="PTHR37512:SF1">
    <property type="entry name" value="NADR_TTD14 AAA DOMAIN-CONTAINING PROTEIN"/>
    <property type="match status" value="1"/>
</dbReference>
<dbReference type="InterPro" id="IPR027417">
    <property type="entry name" value="P-loop_NTPase"/>
</dbReference>
<keyword evidence="2" id="KW-0808">Transferase</keyword>